<accession>A0A0B5DEP2</accession>
<feature type="transmembrane region" description="Helical" evidence="1">
    <location>
        <begin position="180"/>
        <end position="199"/>
    </location>
</feature>
<dbReference type="EMBL" id="CP005286">
    <property type="protein sequence ID" value="AJE34234.1"/>
    <property type="molecule type" value="Genomic_DNA"/>
</dbReference>
<feature type="transmembrane region" description="Helical" evidence="1">
    <location>
        <begin position="126"/>
        <end position="145"/>
    </location>
</feature>
<dbReference type="RefSeq" id="WP_040086926.1">
    <property type="nucleotide sequence ID" value="NZ_BCSU01000014.1"/>
</dbReference>
<reference evidence="2 3" key="1">
    <citation type="submission" date="2013-04" db="EMBL/GenBank/DDBJ databases">
        <title>Complete genome sequence of Corynebacterium humireducens DSM 45392(T), isolated from a wastewater-fed microbial fuel cell.</title>
        <authorList>
            <person name="Ruckert C."/>
            <person name="Albersmeier A."/>
            <person name="Kalinowski J."/>
        </authorList>
    </citation>
    <scope>NUCLEOTIDE SEQUENCE [LARGE SCALE GENOMIC DNA]</scope>
    <source>
        <strain evidence="3">MFC-5</strain>
    </source>
</reference>
<gene>
    <name evidence="2" type="ORF">B842_11945</name>
</gene>
<keyword evidence="1" id="KW-0472">Membrane</keyword>
<protein>
    <submittedName>
        <fullName evidence="2">Uncharacterized protein</fullName>
    </submittedName>
</protein>
<dbReference type="AlphaFoldDB" id="A0A0B5DEP2"/>
<keyword evidence="1" id="KW-1133">Transmembrane helix</keyword>
<feature type="transmembrane region" description="Helical" evidence="1">
    <location>
        <begin position="249"/>
        <end position="267"/>
    </location>
</feature>
<feature type="transmembrane region" description="Helical" evidence="1">
    <location>
        <begin position="273"/>
        <end position="301"/>
    </location>
</feature>
<dbReference type="HOGENOM" id="CLU_027642_0_0_11"/>
<keyword evidence="1" id="KW-0812">Transmembrane</keyword>
<feature type="transmembrane region" description="Helical" evidence="1">
    <location>
        <begin position="73"/>
        <end position="94"/>
    </location>
</feature>
<keyword evidence="3" id="KW-1185">Reference proteome</keyword>
<dbReference type="OrthoDB" id="3463898at2"/>
<evidence type="ECO:0000256" key="1">
    <source>
        <dbReference type="SAM" id="Phobius"/>
    </source>
</evidence>
<proteinExistence type="predicted"/>
<sequence>MTRIRWSPLWAGLLIVALLWPLALPGELALRDMLVPDSPALSVGALGTGDLPARNAPQDGFLALAGTVLPASWVARLMLLGAAVAGAWGAVLLARTRQAGQVATLAAVTLTLWNPAVVERLLQGHWSLVIAAWLLPLIAAAGLTGRTYLQWGAVWAACLTPTGGLFALFTALATARGRHLPTALLGLVCCLPWLVPGLLLAGGETGAASVAAFAPRAEGWPGGSAGAVVSVLGLGGIWNADAVPQSRTLGFALVGVVLFILLLTRVRHVPVPLLVLAGVGLGGALLPVLLPTLWTAALTSLPGAGLLRDASKLTLLAVPAWVAAAASFHRWTGLLLALALLQVPDAPRALAPLAPQEIPVDEALVERAAGRDVLLVDGTPLTLRPDGTVIVEPLTKVLSTVESGALVVDGVLVDPPSPRWTAAMSAWEDHDLGRLAELGVGVVVDDGQITETTAPPRSRALGLSLLAVWLTVPLLVAGLRLRRGRAAAPRNAHP</sequence>
<feature type="transmembrane region" description="Helical" evidence="1">
    <location>
        <begin position="151"/>
        <end position="173"/>
    </location>
</feature>
<dbReference type="KEGG" id="chm:B842_11945"/>
<feature type="transmembrane region" description="Helical" evidence="1">
    <location>
        <begin position="460"/>
        <end position="481"/>
    </location>
</feature>
<evidence type="ECO:0000313" key="3">
    <source>
        <dbReference type="Proteomes" id="UP000031524"/>
    </source>
</evidence>
<dbReference type="STRING" id="1223515.B842_11945"/>
<organism evidence="2 3">
    <name type="scientific">Corynebacterium humireducens NBRC 106098 = DSM 45392</name>
    <dbReference type="NCBI Taxonomy" id="1223515"/>
    <lineage>
        <taxon>Bacteria</taxon>
        <taxon>Bacillati</taxon>
        <taxon>Actinomycetota</taxon>
        <taxon>Actinomycetes</taxon>
        <taxon>Mycobacteriales</taxon>
        <taxon>Corynebacteriaceae</taxon>
        <taxon>Corynebacterium</taxon>
    </lineage>
</organism>
<name>A0A0B5DEP2_9CORY</name>
<evidence type="ECO:0000313" key="2">
    <source>
        <dbReference type="EMBL" id="AJE34234.1"/>
    </source>
</evidence>
<dbReference type="Proteomes" id="UP000031524">
    <property type="component" value="Chromosome"/>
</dbReference>